<dbReference type="SUPFAM" id="SSF47616">
    <property type="entry name" value="GST C-terminal domain-like"/>
    <property type="match status" value="1"/>
</dbReference>
<accession>A0A210PWF9</accession>
<proteinExistence type="inferred from homology"/>
<dbReference type="SFLD" id="SFLDG00363">
    <property type="entry name" value="AMPS_(cytGST):_Alpha-__Mu-__Pi"/>
    <property type="match status" value="1"/>
</dbReference>
<dbReference type="SFLD" id="SFLDS00019">
    <property type="entry name" value="Glutathione_Transferase_(cytos"/>
    <property type="match status" value="1"/>
</dbReference>
<dbReference type="CDD" id="cd03039">
    <property type="entry name" value="GST_N_Sigma_like"/>
    <property type="match status" value="1"/>
</dbReference>
<dbReference type="SFLD" id="SFLDG01205">
    <property type="entry name" value="AMPS.1"/>
    <property type="match status" value="1"/>
</dbReference>
<dbReference type="GO" id="GO:0006749">
    <property type="term" value="P:glutathione metabolic process"/>
    <property type="evidence" value="ECO:0007669"/>
    <property type="project" value="TreeGrafter"/>
</dbReference>
<dbReference type="CDD" id="cd03192">
    <property type="entry name" value="GST_C_Sigma_like"/>
    <property type="match status" value="1"/>
</dbReference>
<dbReference type="Pfam" id="PF14497">
    <property type="entry name" value="GST_C_3"/>
    <property type="match status" value="1"/>
</dbReference>
<dbReference type="InterPro" id="IPR050213">
    <property type="entry name" value="GST_superfamily"/>
</dbReference>
<dbReference type="Gene3D" id="3.40.30.10">
    <property type="entry name" value="Glutaredoxin"/>
    <property type="match status" value="1"/>
</dbReference>
<dbReference type="GO" id="GO:0004364">
    <property type="term" value="F:glutathione transferase activity"/>
    <property type="evidence" value="ECO:0007669"/>
    <property type="project" value="TreeGrafter"/>
</dbReference>
<sequence length="203" mass="22930">MTKFTLYYFDGRGRAEVIRLLFALSDKKFEDIRIAFDKWPEHKQNAPGGTLPYLEIDGKKYGQSSSLGRYLAREWGFYGKTSLDQLNIDEIVDDIADYRTGAVKVMFEKDDAKKAELLKTHTEKTIPEFVTKMEKKVSANKSGFLAGSACSLADLALFDIMDGMSMKYDNVFASGPKVKAHMEKIAALPKIKAYLAKRPKTDF</sequence>
<dbReference type="InterPro" id="IPR004046">
    <property type="entry name" value="GST_C"/>
</dbReference>
<dbReference type="InterPro" id="IPR036249">
    <property type="entry name" value="Thioredoxin-like_sf"/>
</dbReference>
<dbReference type="InterPro" id="IPR040079">
    <property type="entry name" value="Glutathione_S-Trfase"/>
</dbReference>
<dbReference type="PANTHER" id="PTHR11571:SF150">
    <property type="entry name" value="GLUTATHIONE S-TRANSFERASE"/>
    <property type="match status" value="1"/>
</dbReference>
<name>A0A210PWF9_MIZYE</name>
<dbReference type="FunFam" id="3.40.30.10:FF:000258">
    <property type="entry name" value="Glutathione S-transferase"/>
    <property type="match status" value="1"/>
</dbReference>
<evidence type="ECO:0000259" key="4">
    <source>
        <dbReference type="PROSITE" id="PS50405"/>
    </source>
</evidence>
<dbReference type="InterPro" id="IPR004045">
    <property type="entry name" value="Glutathione_S-Trfase_N"/>
</dbReference>
<dbReference type="STRING" id="6573.A0A210PWF9"/>
<feature type="domain" description="GST C-terminal" evidence="4">
    <location>
        <begin position="81"/>
        <end position="203"/>
    </location>
</feature>
<keyword evidence="2" id="KW-0273">Eye lens protein</keyword>
<dbReference type="AlphaFoldDB" id="A0A210PWF9"/>
<dbReference type="Gene3D" id="1.20.1050.10">
    <property type="match status" value="1"/>
</dbReference>
<comment type="caution">
    <text evidence="5">The sequence shown here is derived from an EMBL/GenBank/DDBJ whole genome shotgun (WGS) entry which is preliminary data.</text>
</comment>
<evidence type="ECO:0000259" key="3">
    <source>
        <dbReference type="PROSITE" id="PS50404"/>
    </source>
</evidence>
<evidence type="ECO:0000313" key="5">
    <source>
        <dbReference type="EMBL" id="OWF40796.1"/>
    </source>
</evidence>
<reference evidence="5 6" key="1">
    <citation type="journal article" date="2017" name="Nat. Ecol. Evol.">
        <title>Scallop genome provides insights into evolution of bilaterian karyotype and development.</title>
        <authorList>
            <person name="Wang S."/>
            <person name="Zhang J."/>
            <person name="Jiao W."/>
            <person name="Li J."/>
            <person name="Xun X."/>
            <person name="Sun Y."/>
            <person name="Guo X."/>
            <person name="Huan P."/>
            <person name="Dong B."/>
            <person name="Zhang L."/>
            <person name="Hu X."/>
            <person name="Sun X."/>
            <person name="Wang J."/>
            <person name="Zhao C."/>
            <person name="Wang Y."/>
            <person name="Wang D."/>
            <person name="Huang X."/>
            <person name="Wang R."/>
            <person name="Lv J."/>
            <person name="Li Y."/>
            <person name="Zhang Z."/>
            <person name="Liu B."/>
            <person name="Lu W."/>
            <person name="Hui Y."/>
            <person name="Liang J."/>
            <person name="Zhou Z."/>
            <person name="Hou R."/>
            <person name="Li X."/>
            <person name="Liu Y."/>
            <person name="Li H."/>
            <person name="Ning X."/>
            <person name="Lin Y."/>
            <person name="Zhao L."/>
            <person name="Xing Q."/>
            <person name="Dou J."/>
            <person name="Li Y."/>
            <person name="Mao J."/>
            <person name="Guo H."/>
            <person name="Dou H."/>
            <person name="Li T."/>
            <person name="Mu C."/>
            <person name="Jiang W."/>
            <person name="Fu Q."/>
            <person name="Fu X."/>
            <person name="Miao Y."/>
            <person name="Liu J."/>
            <person name="Yu Q."/>
            <person name="Li R."/>
            <person name="Liao H."/>
            <person name="Li X."/>
            <person name="Kong Y."/>
            <person name="Jiang Z."/>
            <person name="Chourrout D."/>
            <person name="Li R."/>
            <person name="Bao Z."/>
        </authorList>
    </citation>
    <scope>NUCLEOTIDE SEQUENCE [LARGE SCALE GENOMIC DNA]</scope>
    <source>
        <strain evidence="5 6">PY_sf001</strain>
    </source>
</reference>
<protein>
    <submittedName>
        <fullName evidence="5">S-crystallin SL11</fullName>
    </submittedName>
</protein>
<dbReference type="PANTHER" id="PTHR11571">
    <property type="entry name" value="GLUTATHIONE S-TRANSFERASE"/>
    <property type="match status" value="1"/>
</dbReference>
<evidence type="ECO:0000256" key="2">
    <source>
        <dbReference type="ARBA" id="ARBA00022613"/>
    </source>
</evidence>
<dbReference type="PROSITE" id="PS50404">
    <property type="entry name" value="GST_NTER"/>
    <property type="match status" value="1"/>
</dbReference>
<dbReference type="InterPro" id="IPR010987">
    <property type="entry name" value="Glutathione-S-Trfase_C-like"/>
</dbReference>
<dbReference type="OrthoDB" id="414243at2759"/>
<evidence type="ECO:0000256" key="1">
    <source>
        <dbReference type="ARBA" id="ARBA00007409"/>
    </source>
</evidence>
<evidence type="ECO:0000313" key="6">
    <source>
        <dbReference type="Proteomes" id="UP000242188"/>
    </source>
</evidence>
<dbReference type="Pfam" id="PF02798">
    <property type="entry name" value="GST_N"/>
    <property type="match status" value="1"/>
</dbReference>
<dbReference type="InterPro" id="IPR036282">
    <property type="entry name" value="Glutathione-S-Trfase_C_sf"/>
</dbReference>
<organism evidence="5 6">
    <name type="scientific">Mizuhopecten yessoensis</name>
    <name type="common">Japanese scallop</name>
    <name type="synonym">Patinopecten yessoensis</name>
    <dbReference type="NCBI Taxonomy" id="6573"/>
    <lineage>
        <taxon>Eukaryota</taxon>
        <taxon>Metazoa</taxon>
        <taxon>Spiralia</taxon>
        <taxon>Lophotrochozoa</taxon>
        <taxon>Mollusca</taxon>
        <taxon>Bivalvia</taxon>
        <taxon>Autobranchia</taxon>
        <taxon>Pteriomorphia</taxon>
        <taxon>Pectinida</taxon>
        <taxon>Pectinoidea</taxon>
        <taxon>Pectinidae</taxon>
        <taxon>Mizuhopecten</taxon>
    </lineage>
</organism>
<dbReference type="SUPFAM" id="SSF52833">
    <property type="entry name" value="Thioredoxin-like"/>
    <property type="match status" value="1"/>
</dbReference>
<dbReference type="FunFam" id="1.20.1050.10:FF:000030">
    <property type="entry name" value="Glutathione S-transferase S1"/>
    <property type="match status" value="1"/>
</dbReference>
<feature type="domain" description="GST N-terminal" evidence="3">
    <location>
        <begin position="2"/>
        <end position="79"/>
    </location>
</feature>
<dbReference type="EMBL" id="NEDP02005445">
    <property type="protein sequence ID" value="OWF40796.1"/>
    <property type="molecule type" value="Genomic_DNA"/>
</dbReference>
<gene>
    <name evidence="5" type="ORF">KP79_PYT13366</name>
</gene>
<dbReference type="PROSITE" id="PS50405">
    <property type="entry name" value="GST_CTER"/>
    <property type="match status" value="1"/>
</dbReference>
<dbReference type="GO" id="GO:0005212">
    <property type="term" value="F:structural constituent of eye lens"/>
    <property type="evidence" value="ECO:0007669"/>
    <property type="project" value="UniProtKB-KW"/>
</dbReference>
<dbReference type="Proteomes" id="UP000242188">
    <property type="component" value="Unassembled WGS sequence"/>
</dbReference>
<comment type="similarity">
    <text evidence="1">Belongs to the GST superfamily.</text>
</comment>
<keyword evidence="6" id="KW-1185">Reference proteome</keyword>